<feature type="transmembrane region" description="Helical" evidence="1">
    <location>
        <begin position="62"/>
        <end position="79"/>
    </location>
</feature>
<dbReference type="EMBL" id="QOQW01000004">
    <property type="protein sequence ID" value="RCK80930.1"/>
    <property type="molecule type" value="Genomic_DNA"/>
</dbReference>
<organism evidence="2 3">
    <name type="scientific">Candidatus Ozemobacter sibiricus</name>
    <dbReference type="NCBI Taxonomy" id="2268124"/>
    <lineage>
        <taxon>Bacteria</taxon>
        <taxon>Candidatus Ozemobacteria</taxon>
        <taxon>Candidatus Ozemobacterales</taxon>
        <taxon>Candidatus Ozemobacteraceae</taxon>
        <taxon>Candidatus Ozemobacter</taxon>
    </lineage>
</organism>
<evidence type="ECO:0000313" key="3">
    <source>
        <dbReference type="Proteomes" id="UP000252355"/>
    </source>
</evidence>
<keyword evidence="1" id="KW-1133">Transmembrane helix</keyword>
<feature type="transmembrane region" description="Helical" evidence="1">
    <location>
        <begin position="23"/>
        <end position="41"/>
    </location>
</feature>
<feature type="transmembrane region" description="Helical" evidence="1">
    <location>
        <begin position="91"/>
        <end position="112"/>
    </location>
</feature>
<feature type="transmembrane region" description="Helical" evidence="1">
    <location>
        <begin position="404"/>
        <end position="425"/>
    </location>
</feature>
<dbReference type="AlphaFoldDB" id="A0A367ZSB6"/>
<protein>
    <submittedName>
        <fullName evidence="2">Putative inner membrane protein</fullName>
    </submittedName>
</protein>
<comment type="caution">
    <text evidence="2">The sequence shown here is derived from an EMBL/GenBank/DDBJ whole genome shotgun (WGS) entry which is preliminary data.</text>
</comment>
<gene>
    <name evidence="2" type="ORF">OZSIB_2818</name>
</gene>
<feature type="transmembrane region" description="Helical" evidence="1">
    <location>
        <begin position="321"/>
        <end position="343"/>
    </location>
</feature>
<evidence type="ECO:0000313" key="2">
    <source>
        <dbReference type="EMBL" id="RCK80930.1"/>
    </source>
</evidence>
<dbReference type="PANTHER" id="PTHR43596:SF1">
    <property type="entry name" value="ADP,ATP CARRIER PROTEIN"/>
    <property type="match status" value="1"/>
</dbReference>
<feature type="transmembrane region" description="Helical" evidence="1">
    <location>
        <begin position="239"/>
        <end position="262"/>
    </location>
</feature>
<dbReference type="PANTHER" id="PTHR43596">
    <property type="entry name" value="ADP,ATP CARRIER PROTEIN"/>
    <property type="match status" value="1"/>
</dbReference>
<dbReference type="Proteomes" id="UP000252355">
    <property type="component" value="Unassembled WGS sequence"/>
</dbReference>
<accession>A0A367ZSB6</accession>
<reference evidence="2 3" key="1">
    <citation type="submission" date="2018-05" db="EMBL/GenBank/DDBJ databases">
        <title>A metagenomic window into the 2 km-deep terrestrial subsurface aquifer revealed taxonomically and functionally diverse microbial community comprising novel uncultured bacterial lineages.</title>
        <authorList>
            <person name="Kadnikov V.V."/>
            <person name="Mardanov A.V."/>
            <person name="Beletsky A.V."/>
            <person name="Banks D."/>
            <person name="Pimenov N.V."/>
            <person name="Frank Y.A."/>
            <person name="Karnachuk O.V."/>
            <person name="Ravin N.V."/>
        </authorList>
    </citation>
    <scope>NUCLEOTIDE SEQUENCE [LARGE SCALE GENOMIC DNA]</scope>
    <source>
        <strain evidence="2">BY5</strain>
    </source>
</reference>
<dbReference type="SUPFAM" id="SSF103473">
    <property type="entry name" value="MFS general substrate transporter"/>
    <property type="match status" value="1"/>
</dbReference>
<dbReference type="Gene3D" id="1.20.1250.20">
    <property type="entry name" value="MFS general substrate transporter like domains"/>
    <property type="match status" value="1"/>
</dbReference>
<feature type="transmembrane region" description="Helical" evidence="1">
    <location>
        <begin position="196"/>
        <end position="227"/>
    </location>
</feature>
<feature type="transmembrane region" description="Helical" evidence="1">
    <location>
        <begin position="457"/>
        <end position="475"/>
    </location>
</feature>
<keyword evidence="1" id="KW-0812">Transmembrane</keyword>
<feature type="transmembrane region" description="Helical" evidence="1">
    <location>
        <begin position="269"/>
        <end position="288"/>
    </location>
</feature>
<dbReference type="InterPro" id="IPR036259">
    <property type="entry name" value="MFS_trans_sf"/>
</dbReference>
<evidence type="ECO:0000256" key="1">
    <source>
        <dbReference type="SAM" id="Phobius"/>
    </source>
</evidence>
<name>A0A367ZSB6_9BACT</name>
<feature type="transmembrane region" description="Helical" evidence="1">
    <location>
        <begin position="364"/>
        <end position="384"/>
    </location>
</feature>
<sequence length="515" mass="55406">MPEGTSEHAVAVMADRPVGERRMAWVAVVGFGFLIMTYYVLKPIRESLAIELGSQTIPALNILSMLSLIGGNALYTWIVGRFRPERFIPGITWVFVVCLLGFWGGFQVISLHRAGGESRMEKASSSLPAAVPAVASAEAGGAGGRLEGEAASAGRSEARLASPTVREAVEVMRLEEGGRPAARAEPAPVMPGSGRLVTWAGVVMIAGYFVWVNLFALFSISMFWSYVNDVFTTAQGKRLYGMIGYGGLVGGLAGGLLTAWLASAVGTTHLLLVAAALLMPTAWLPAWLPRPRDEDGTTVAHSRPAEPRPWDGLTCTFRSSLLLLLALEMFCYTFASSLFSYQVNALVEETLPSRDLRTVYWANLYNAINGVSLLTQFTLTWGFMRLTVPVWGLLVLPVSQILGSLWLSTEASLVVAATVVVFRYATNYSTGRALRELMFTLVTREEKYQGKGFIDTLVFRAGDGLASGFLLWGLHGYGPGGWIDATIIGVMAVSAGAIVALAIRFKASLQVSAAE</sequence>
<feature type="transmembrane region" description="Helical" evidence="1">
    <location>
        <begin position="481"/>
        <end position="503"/>
    </location>
</feature>
<keyword evidence="1" id="KW-0472">Membrane</keyword>
<proteinExistence type="predicted"/>